<accession>A0A835B6H1</accession>
<comment type="caution">
    <text evidence="2">The sequence shown here is derived from an EMBL/GenBank/DDBJ whole genome shotgun (WGS) entry which is preliminary data.</text>
</comment>
<name>A0A835B6H1_9POAL</name>
<protein>
    <submittedName>
        <fullName evidence="2">Uncharacterized protein</fullName>
    </submittedName>
</protein>
<dbReference type="EMBL" id="JACEFO010001997">
    <property type="protein sequence ID" value="KAF8689751.1"/>
    <property type="molecule type" value="Genomic_DNA"/>
</dbReference>
<dbReference type="AlphaFoldDB" id="A0A835B6H1"/>
<feature type="region of interest" description="Disordered" evidence="1">
    <location>
        <begin position="152"/>
        <end position="183"/>
    </location>
</feature>
<dbReference type="GO" id="GO:0005544">
    <property type="term" value="F:calcium-dependent phospholipid binding"/>
    <property type="evidence" value="ECO:0007669"/>
    <property type="project" value="InterPro"/>
</dbReference>
<evidence type="ECO:0000313" key="2">
    <source>
        <dbReference type="EMBL" id="KAF8689751.1"/>
    </source>
</evidence>
<dbReference type="OrthoDB" id="37886at2759"/>
<evidence type="ECO:0000256" key="1">
    <source>
        <dbReference type="SAM" id="MobiDB-lite"/>
    </source>
</evidence>
<proteinExistence type="predicted"/>
<dbReference type="GO" id="GO:0005509">
    <property type="term" value="F:calcium ion binding"/>
    <property type="evidence" value="ECO:0007669"/>
    <property type="project" value="InterPro"/>
</dbReference>
<dbReference type="Proteomes" id="UP000636709">
    <property type="component" value="Unassembled WGS sequence"/>
</dbReference>
<reference evidence="2" key="1">
    <citation type="submission" date="2020-07" db="EMBL/GenBank/DDBJ databases">
        <title>Genome sequence and genetic diversity analysis of an under-domesticated orphan crop, white fonio (Digitaria exilis).</title>
        <authorList>
            <person name="Bennetzen J.L."/>
            <person name="Chen S."/>
            <person name="Ma X."/>
            <person name="Wang X."/>
            <person name="Yssel A.E.J."/>
            <person name="Chaluvadi S.R."/>
            <person name="Johnson M."/>
            <person name="Gangashetty P."/>
            <person name="Hamidou F."/>
            <person name="Sanogo M.D."/>
            <person name="Zwaenepoel A."/>
            <person name="Wallace J."/>
            <person name="Van De Peer Y."/>
            <person name="Van Deynze A."/>
        </authorList>
    </citation>
    <scope>NUCLEOTIDE SEQUENCE</scope>
    <source>
        <tissue evidence="2">Leaves</tissue>
    </source>
</reference>
<gene>
    <name evidence="2" type="ORF">HU200_041668</name>
</gene>
<dbReference type="InterPro" id="IPR037104">
    <property type="entry name" value="Annexin_sf"/>
</dbReference>
<dbReference type="SUPFAM" id="SSF47874">
    <property type="entry name" value="Annexin"/>
    <property type="match status" value="1"/>
</dbReference>
<keyword evidence="3" id="KW-1185">Reference proteome</keyword>
<sequence length="421" mass="46013">MVITKAFHRRCVAALMARPLRLFEMGPATTEAELRSRDAKQGCRLSASGDPFTSRRVSLAFPQAASRYLFPWCRAADQLFRLAGLRWCRVTVGRKRKPHSFSVTSLAWLWVHSRAAYGPSRRVWPLGLAGRGSGQTGVSDPVALCPCWGSGETEVSDPPSPSGRSKGRARRTSPTPHRPLTGVPDLIASLPGLRFFGGESEEDANGNWRAVVKGAGRRLPQSSKFIKAPRLCSHESALRPRELSMRTCSRPNPSCSVVSSLSFSYTLESDLVGRRFDGDGSGSSQSPSVVVWSATPSVPSPAPTSYAVAMASAGFEAACGEIRCAFCHPRRLVLLLASRSPIERQQIRLTSTATSLQGTLVHAGQEDKPSKRDAVVEREAVEGGTIVAGYHALVEVFTRRKQDQLFFTKHAYMSRFRRNLD</sequence>
<organism evidence="2 3">
    <name type="scientific">Digitaria exilis</name>
    <dbReference type="NCBI Taxonomy" id="1010633"/>
    <lineage>
        <taxon>Eukaryota</taxon>
        <taxon>Viridiplantae</taxon>
        <taxon>Streptophyta</taxon>
        <taxon>Embryophyta</taxon>
        <taxon>Tracheophyta</taxon>
        <taxon>Spermatophyta</taxon>
        <taxon>Magnoliopsida</taxon>
        <taxon>Liliopsida</taxon>
        <taxon>Poales</taxon>
        <taxon>Poaceae</taxon>
        <taxon>PACMAD clade</taxon>
        <taxon>Panicoideae</taxon>
        <taxon>Panicodae</taxon>
        <taxon>Paniceae</taxon>
        <taxon>Anthephorinae</taxon>
        <taxon>Digitaria</taxon>
    </lineage>
</organism>
<evidence type="ECO:0000313" key="3">
    <source>
        <dbReference type="Proteomes" id="UP000636709"/>
    </source>
</evidence>